<protein>
    <recommendedName>
        <fullName evidence="3">Alpha 1,4-glycosyltransferase domain-containing protein</fullName>
    </recommendedName>
</protein>
<gene>
    <name evidence="1" type="ORF">JWJ88_00260</name>
</gene>
<organism evidence="1 2">
    <name type="scientific">Paracoccus methylovorus</name>
    <dbReference type="NCBI Taxonomy" id="2812658"/>
    <lineage>
        <taxon>Bacteria</taxon>
        <taxon>Pseudomonadati</taxon>
        <taxon>Pseudomonadota</taxon>
        <taxon>Alphaproteobacteria</taxon>
        <taxon>Rhodobacterales</taxon>
        <taxon>Paracoccaceae</taxon>
        <taxon>Paracoccus</taxon>
    </lineage>
</organism>
<evidence type="ECO:0000313" key="2">
    <source>
        <dbReference type="Proteomes" id="UP000663629"/>
    </source>
</evidence>
<dbReference type="RefSeq" id="WP_205294125.1">
    <property type="nucleotide sequence ID" value="NZ_CP070368.1"/>
</dbReference>
<accession>A0ABX7JGJ0</accession>
<evidence type="ECO:0008006" key="3">
    <source>
        <dbReference type="Google" id="ProtNLM"/>
    </source>
</evidence>
<dbReference type="InterPro" id="IPR029044">
    <property type="entry name" value="Nucleotide-diphossugar_trans"/>
</dbReference>
<dbReference type="Proteomes" id="UP000663629">
    <property type="component" value="Chromosome 1"/>
</dbReference>
<dbReference type="SUPFAM" id="SSF53448">
    <property type="entry name" value="Nucleotide-diphospho-sugar transferases"/>
    <property type="match status" value="1"/>
</dbReference>
<name>A0ABX7JGJ0_9RHOB</name>
<dbReference type="EMBL" id="CP070368">
    <property type="protein sequence ID" value="QRZ13130.1"/>
    <property type="molecule type" value="Genomic_DNA"/>
</dbReference>
<reference evidence="1 2" key="1">
    <citation type="submission" date="2021-02" db="EMBL/GenBank/DDBJ databases">
        <title>Paracoccus methylovroum sp.nov., a new methanol and methylamine utilizing methylotrophic denitrifer.</title>
        <authorList>
            <person name="Timsy T."/>
            <person name="Behrendt U."/>
            <person name="Ulrich A."/>
            <person name="Spanner T."/>
            <person name="Foesel B.U."/>
            <person name="Horn M.A."/>
            <person name="Kolb S."/>
        </authorList>
    </citation>
    <scope>NUCLEOTIDE SEQUENCE [LARGE SCALE GENOMIC DNA]</scope>
    <source>
        <strain evidence="1 2">H4-D09</strain>
    </source>
</reference>
<evidence type="ECO:0000313" key="1">
    <source>
        <dbReference type="EMBL" id="QRZ13130.1"/>
    </source>
</evidence>
<keyword evidence="2" id="KW-1185">Reference proteome</keyword>
<sequence length="297" mass="33595">MDRDIASLWIGGTLGDIEIASIHSFLRHGHRLTVYSYEPVSNLPSGVENRDAAEVLPTRRIVRHRRSGSPALHSDLFRYALVDRTDKIWVDLDIIALKKFDFETPYVFGFEDTAGSVNCAVFRMPRESAALRELLKFNEDTVATPPLLKGLRKWKYWLRGMGRGLPIDVWPWGSIGPHALTHFLRQTGEIRYAMPVDTFYAVPISEMTRFITPGGLTLSELPANAYGLHLWGGLMRAYLAEHHGGAYARGLIHGRSDRTSQKRRFNTLKCREFLASSLSLTDLGNDPSRLCLHHLPE</sequence>
<proteinExistence type="predicted"/>